<keyword evidence="8 12" id="KW-0482">Metalloprotease</keyword>
<evidence type="ECO:0000256" key="4">
    <source>
        <dbReference type="ARBA" id="ARBA00022670"/>
    </source>
</evidence>
<dbReference type="InterPro" id="IPR050344">
    <property type="entry name" value="Peptidase_M1_aminopeptidases"/>
</dbReference>
<comment type="catalytic activity">
    <reaction evidence="1">
        <text>Release of an N-terminal amino acid, Xaa-|-Yaa- from a peptide, amide or arylamide. Xaa is preferably Ala, but may be most amino acids including Pro (slow action). When a terminal hydrophobic residue is followed by a prolyl residue, the two may be released as an intact Xaa-Pro dipeptide.</text>
        <dbReference type="EC" id="3.4.11.2"/>
    </reaction>
</comment>
<dbReference type="FunFam" id="2.60.40.1730:FF:000002">
    <property type="entry name" value="Aminopeptidase"/>
    <property type="match status" value="1"/>
</dbReference>
<dbReference type="InterPro" id="IPR027268">
    <property type="entry name" value="Peptidase_M4/M1_CTD_sf"/>
</dbReference>
<feature type="signal peptide" evidence="13">
    <location>
        <begin position="1"/>
        <end position="20"/>
    </location>
</feature>
<name>A0A5B9EAT9_9BACT</name>
<reference evidence="17 18" key="1">
    <citation type="submission" date="2019-08" db="EMBL/GenBank/DDBJ databases">
        <title>Complete genome sequence of Terriglobus albidus strain ORNL.</title>
        <authorList>
            <person name="Podar M."/>
        </authorList>
    </citation>
    <scope>NUCLEOTIDE SEQUENCE [LARGE SCALE GENOMIC DNA]</scope>
    <source>
        <strain evidence="17 18">ORNL</strain>
    </source>
</reference>
<dbReference type="Pfam" id="PF11838">
    <property type="entry name" value="ERAP1_C"/>
    <property type="match status" value="1"/>
</dbReference>
<dbReference type="OrthoDB" id="9814383at2"/>
<feature type="binding site" evidence="10">
    <location>
        <position position="307"/>
    </location>
    <ligand>
        <name>Zn(2+)</name>
        <dbReference type="ChEBI" id="CHEBI:29105"/>
        <note>catalytic</note>
    </ligand>
</feature>
<accession>A0A5B9EAT9</accession>
<keyword evidence="13" id="KW-0732">Signal</keyword>
<keyword evidence="18" id="KW-1185">Reference proteome</keyword>
<comment type="cofactor">
    <cofactor evidence="10 12">
        <name>Zn(2+)</name>
        <dbReference type="ChEBI" id="CHEBI:29105"/>
    </cofactor>
    <text evidence="10 12">Binds 1 zinc ion per subunit.</text>
</comment>
<dbReference type="CDD" id="cd09601">
    <property type="entry name" value="M1_APN-Q_like"/>
    <property type="match status" value="1"/>
</dbReference>
<dbReference type="GO" id="GO:0008270">
    <property type="term" value="F:zinc ion binding"/>
    <property type="evidence" value="ECO:0007669"/>
    <property type="project" value="UniProtKB-UniRule"/>
</dbReference>
<dbReference type="Gene3D" id="2.60.40.1730">
    <property type="entry name" value="tricorn interacting facor f3 domain"/>
    <property type="match status" value="1"/>
</dbReference>
<evidence type="ECO:0000256" key="2">
    <source>
        <dbReference type="ARBA" id="ARBA00010136"/>
    </source>
</evidence>
<keyword evidence="3 12" id="KW-0031">Aminopeptidase</keyword>
<evidence type="ECO:0000256" key="7">
    <source>
        <dbReference type="ARBA" id="ARBA00022833"/>
    </source>
</evidence>
<evidence type="ECO:0000256" key="10">
    <source>
        <dbReference type="PIRSR" id="PIRSR634016-3"/>
    </source>
</evidence>
<feature type="binding site" evidence="10">
    <location>
        <position position="311"/>
    </location>
    <ligand>
        <name>Zn(2+)</name>
        <dbReference type="ChEBI" id="CHEBI:29105"/>
        <note>catalytic</note>
    </ligand>
</feature>
<dbReference type="PRINTS" id="PR00756">
    <property type="entry name" value="ALADIPTASE"/>
</dbReference>
<evidence type="ECO:0000256" key="6">
    <source>
        <dbReference type="ARBA" id="ARBA00022801"/>
    </source>
</evidence>
<evidence type="ECO:0000256" key="9">
    <source>
        <dbReference type="PIRSR" id="PIRSR634016-1"/>
    </source>
</evidence>
<dbReference type="PANTHER" id="PTHR11533:SF174">
    <property type="entry name" value="PUROMYCIN-SENSITIVE AMINOPEPTIDASE-RELATED"/>
    <property type="match status" value="1"/>
</dbReference>
<dbReference type="InterPro" id="IPR042097">
    <property type="entry name" value="Aminopeptidase_N-like_N_sf"/>
</dbReference>
<dbReference type="InterPro" id="IPR034016">
    <property type="entry name" value="M1_APN-typ"/>
</dbReference>
<dbReference type="GO" id="GO:0006508">
    <property type="term" value="P:proteolysis"/>
    <property type="evidence" value="ECO:0007669"/>
    <property type="project" value="UniProtKB-KW"/>
</dbReference>
<dbReference type="Proteomes" id="UP000321820">
    <property type="component" value="Chromosome"/>
</dbReference>
<dbReference type="Gene3D" id="1.25.50.20">
    <property type="match status" value="1"/>
</dbReference>
<organism evidence="17 18">
    <name type="scientific">Terriglobus albidus</name>
    <dbReference type="NCBI Taxonomy" id="1592106"/>
    <lineage>
        <taxon>Bacteria</taxon>
        <taxon>Pseudomonadati</taxon>
        <taxon>Acidobacteriota</taxon>
        <taxon>Terriglobia</taxon>
        <taxon>Terriglobales</taxon>
        <taxon>Acidobacteriaceae</taxon>
        <taxon>Terriglobus</taxon>
    </lineage>
</organism>
<dbReference type="FunFam" id="1.10.390.10:FF:000006">
    <property type="entry name" value="Puromycin-sensitive aminopeptidase"/>
    <property type="match status" value="1"/>
</dbReference>
<dbReference type="InterPro" id="IPR014782">
    <property type="entry name" value="Peptidase_M1_dom"/>
</dbReference>
<dbReference type="InterPro" id="IPR024571">
    <property type="entry name" value="ERAP1-like_C_dom"/>
</dbReference>
<dbReference type="SUPFAM" id="SSF63737">
    <property type="entry name" value="Leukotriene A4 hydrolase N-terminal domain"/>
    <property type="match status" value="1"/>
</dbReference>
<evidence type="ECO:0000259" key="14">
    <source>
        <dbReference type="Pfam" id="PF01433"/>
    </source>
</evidence>
<dbReference type="Gene3D" id="1.10.390.10">
    <property type="entry name" value="Neutral Protease Domain 2"/>
    <property type="match status" value="1"/>
</dbReference>
<dbReference type="GO" id="GO:0005615">
    <property type="term" value="C:extracellular space"/>
    <property type="evidence" value="ECO:0007669"/>
    <property type="project" value="TreeGrafter"/>
</dbReference>
<feature type="binding site" evidence="10">
    <location>
        <position position="330"/>
    </location>
    <ligand>
        <name>Zn(2+)</name>
        <dbReference type="ChEBI" id="CHEBI:29105"/>
        <note>catalytic</note>
    </ligand>
</feature>
<evidence type="ECO:0000256" key="3">
    <source>
        <dbReference type="ARBA" id="ARBA00022438"/>
    </source>
</evidence>
<dbReference type="InterPro" id="IPR001930">
    <property type="entry name" value="Peptidase_M1"/>
</dbReference>
<evidence type="ECO:0000256" key="8">
    <source>
        <dbReference type="ARBA" id="ARBA00023049"/>
    </source>
</evidence>
<evidence type="ECO:0000256" key="12">
    <source>
        <dbReference type="RuleBase" id="RU364040"/>
    </source>
</evidence>
<evidence type="ECO:0000259" key="16">
    <source>
        <dbReference type="Pfam" id="PF17900"/>
    </source>
</evidence>
<dbReference type="GO" id="GO:0005737">
    <property type="term" value="C:cytoplasm"/>
    <property type="evidence" value="ECO:0007669"/>
    <property type="project" value="TreeGrafter"/>
</dbReference>
<dbReference type="EMBL" id="CP042806">
    <property type="protein sequence ID" value="QEE27780.1"/>
    <property type="molecule type" value="Genomic_DNA"/>
</dbReference>
<feature type="active site" description="Proton acceptor" evidence="9">
    <location>
        <position position="308"/>
    </location>
</feature>
<dbReference type="EC" id="3.4.11.-" evidence="12"/>
<dbReference type="Pfam" id="PF17900">
    <property type="entry name" value="Peptidase_M1_N"/>
    <property type="match status" value="1"/>
</dbReference>
<comment type="similarity">
    <text evidence="2 12">Belongs to the peptidase M1 family.</text>
</comment>
<proteinExistence type="inferred from homology"/>
<evidence type="ECO:0000256" key="13">
    <source>
        <dbReference type="SAM" id="SignalP"/>
    </source>
</evidence>
<keyword evidence="6 12" id="KW-0378">Hydrolase</keyword>
<evidence type="ECO:0000313" key="17">
    <source>
        <dbReference type="EMBL" id="QEE27780.1"/>
    </source>
</evidence>
<evidence type="ECO:0000259" key="15">
    <source>
        <dbReference type="Pfam" id="PF11838"/>
    </source>
</evidence>
<dbReference type="GO" id="GO:0016020">
    <property type="term" value="C:membrane"/>
    <property type="evidence" value="ECO:0007669"/>
    <property type="project" value="TreeGrafter"/>
</dbReference>
<dbReference type="Pfam" id="PF01433">
    <property type="entry name" value="Peptidase_M1"/>
    <property type="match status" value="1"/>
</dbReference>
<feature type="domain" description="Peptidase M1 membrane alanine aminopeptidase" evidence="14">
    <location>
        <begin position="235"/>
        <end position="451"/>
    </location>
</feature>
<dbReference type="GO" id="GO:0042277">
    <property type="term" value="F:peptide binding"/>
    <property type="evidence" value="ECO:0007669"/>
    <property type="project" value="TreeGrafter"/>
</dbReference>
<gene>
    <name evidence="17" type="ORF">FTW19_07095</name>
</gene>
<dbReference type="AlphaFoldDB" id="A0A5B9EAT9"/>
<keyword evidence="7 10" id="KW-0862">Zinc</keyword>
<dbReference type="InterPro" id="IPR045357">
    <property type="entry name" value="Aminopeptidase_N-like_N"/>
</dbReference>
<dbReference type="GO" id="GO:0016285">
    <property type="term" value="F:alanyl aminopeptidase activity"/>
    <property type="evidence" value="ECO:0007669"/>
    <property type="project" value="UniProtKB-EC"/>
</dbReference>
<keyword evidence="5 10" id="KW-0479">Metal-binding</keyword>
<keyword evidence="4 12" id="KW-0645">Protease</keyword>
<dbReference type="GO" id="GO:0043171">
    <property type="term" value="P:peptide catabolic process"/>
    <property type="evidence" value="ECO:0007669"/>
    <property type="project" value="TreeGrafter"/>
</dbReference>
<dbReference type="PANTHER" id="PTHR11533">
    <property type="entry name" value="PROTEASE M1 ZINC METALLOPROTEASE"/>
    <property type="match status" value="1"/>
</dbReference>
<feature type="domain" description="ERAP1-like C-terminal" evidence="15">
    <location>
        <begin position="522"/>
        <end position="831"/>
    </location>
</feature>
<dbReference type="RefSeq" id="WP_147646970.1">
    <property type="nucleotide sequence ID" value="NZ_CP042806.1"/>
</dbReference>
<feature type="site" description="Transition state stabilizer" evidence="11">
    <location>
        <position position="392"/>
    </location>
</feature>
<sequence>MRFWLSLFVAALSLITSAQAQRLPSNVRPTHYALAITPDLKAATFAGEENIDLTLDAPATEITLNAAEITFTSVRAAGQVAGVSLDDAKEQATFTFEHALPAGPVTLRIRYTGILNDKLRGFYLSKTQQRSYGVTQFEPTDARRAFPSFDEPAMKATFDIELVLDEGDTAISNTQIVSDTQFGSEKHRVKFATTPRMSTYLVAFLVGEFACSTGRADGVPIRACSTPDKVKYTKYAVDAAQYILHYYNQYFGIPYPMPKLDMVALPDFEAGAMENFGCITYRETDLLVDSKNGSVPAKKNVAEVVAHEMAHQWFGDMVTMQWWDNLWLNEGFATWMEKKPLAAWHPEWNMQQERAAELNETLNYDSDSATRPIRATANTPDEINEMFDGIAYGKAGAVLAMVEHYVGPEVFRQGVHNYLAAHLYGNATAEDFWTAQTEVSHQPVDRIMESFINQPGVPLLRFTDKAMDAPRSRFYLSPLTMRAALAEQVQRWDVPTCLKGVAADLCRVMEPDGANNTIPSPFFFANSGATGYYRATYSQQQYSSILQLLETRFSPAERMLFLGEREALMRAGLIQLSDYLNLLRMVKKDDSAAVLETAAGGILGVDARIVSDEDRARLQAWICMQYRPVYDALGKPSKHDSFEKQSLRATLFGLLGFAGDKEIIAEANGFMDQLFRGKLSIDPAMTGTALAIAARNGDPSLYEKIRKASQIVRDPGLKTDFLHTLARFTNPALVEATLKYAISGEVRTQDSWVLLAILLSRPETHAQTWAFIQENWKQVQATLTESSGARIVSAVGSFCTQDERTQVEHFFAEHKVDASERTLKKSLESIDACIALRKSQQSELSRWLGTNAN</sequence>
<evidence type="ECO:0000313" key="18">
    <source>
        <dbReference type="Proteomes" id="UP000321820"/>
    </source>
</evidence>
<evidence type="ECO:0000256" key="5">
    <source>
        <dbReference type="ARBA" id="ARBA00022723"/>
    </source>
</evidence>
<protein>
    <recommendedName>
        <fullName evidence="12">Aminopeptidase</fullName>
        <ecNumber evidence="12">3.4.11.-</ecNumber>
    </recommendedName>
</protein>
<evidence type="ECO:0000256" key="11">
    <source>
        <dbReference type="PIRSR" id="PIRSR634016-4"/>
    </source>
</evidence>
<evidence type="ECO:0000256" key="1">
    <source>
        <dbReference type="ARBA" id="ARBA00000098"/>
    </source>
</evidence>
<dbReference type="GO" id="GO:0070006">
    <property type="term" value="F:metalloaminopeptidase activity"/>
    <property type="evidence" value="ECO:0007669"/>
    <property type="project" value="TreeGrafter"/>
</dbReference>
<feature type="chain" id="PRO_5022854286" description="Aminopeptidase" evidence="13">
    <location>
        <begin position="21"/>
        <end position="853"/>
    </location>
</feature>
<feature type="domain" description="Aminopeptidase N-like N-terminal" evidence="16">
    <location>
        <begin position="29"/>
        <end position="201"/>
    </location>
</feature>
<dbReference type="SUPFAM" id="SSF55486">
    <property type="entry name" value="Metalloproteases ('zincins'), catalytic domain"/>
    <property type="match status" value="1"/>
</dbReference>
<dbReference type="KEGG" id="talb:FTW19_07095"/>